<feature type="domain" description="Membrane transport protein MMPL" evidence="7">
    <location>
        <begin position="396"/>
        <end position="706"/>
    </location>
</feature>
<protein>
    <submittedName>
        <fullName evidence="8">MMPL family transporter</fullName>
    </submittedName>
</protein>
<sequence>MGNPLTAVPMKAARWSAEHPWRAILGWIAFVAFAVGLAVAIPSKEATDADYRIGESGRADAMVAQAGLEAPNTENILITAGSGKLDTGQAEQAADAVATGVKGADGVASVAKPQWNQDRTALLVSVELEEDVDEADAVQAVTDGVQEDFSDLQVRQAGDVSVDAAINDRVAEDLGSAETISLPVTLILMALAFGALIAAGIPVLLAGTSVAATMGLLAPLSYLIPSDSTVSSMIVLIGMAVGVDYSLFYLKREREERAKGRSTIDAVEIAARTSGHSILVSGGAVIAAMAGLFVVGNATFNSLAIGSILVVAVAVLGSITVLPALLVKLGRWVDRPRVPLLWRLNRRIGRGGISSRLLAPVVRHPVVALALSGVVILGLAVPALGMKTHSGTLDTLPASIPQVQTIKDISASFPADEGASARVVVASGDASPEQVAAALDELTDQAVASGDFVASGRGIQTSQDGTTSVIVLGMPFDETDPRVDDALHLLRDDLVPVTLDGLGEHAVGGGAAESLDFAEQQDGRLMLVIGFVLLLTMMIMATTFRSIPLAIISTVLNLASIGAAFGVMTLVFQHGWGSGMLDFTSPGFVIDWLPLFVLVVLVGLSMDYHVFVLSRVREHMNSGLPTRLAVERGIADTAGVVTSAAAVMVSVFAIFATLSMLEMKMMGVGLSAAILLDATLVRLVMLPAILVLMGDKVWWPWKPRRPQARVVEEPEPAYAGSYVE</sequence>
<keyword evidence="3 6" id="KW-0812">Transmembrane</keyword>
<dbReference type="RefSeq" id="WP_345529755.1">
    <property type="nucleotide sequence ID" value="NZ_BAABKN010000036.1"/>
</dbReference>
<evidence type="ECO:0000259" key="7">
    <source>
        <dbReference type="Pfam" id="PF03176"/>
    </source>
</evidence>
<dbReference type="EMBL" id="BAABKN010000036">
    <property type="protein sequence ID" value="GAA4757725.1"/>
    <property type="molecule type" value="Genomic_DNA"/>
</dbReference>
<evidence type="ECO:0000256" key="5">
    <source>
        <dbReference type="ARBA" id="ARBA00023136"/>
    </source>
</evidence>
<keyword evidence="5 6" id="KW-0472">Membrane</keyword>
<feature type="transmembrane region" description="Helical" evidence="6">
    <location>
        <begin position="525"/>
        <end position="542"/>
    </location>
</feature>
<feature type="transmembrane region" description="Helical" evidence="6">
    <location>
        <begin position="592"/>
        <end position="613"/>
    </location>
</feature>
<comment type="subcellular location">
    <subcellularLocation>
        <location evidence="1">Cell membrane</location>
        <topology evidence="1">Multi-pass membrane protein</topology>
    </subcellularLocation>
</comment>
<evidence type="ECO:0000256" key="1">
    <source>
        <dbReference type="ARBA" id="ARBA00004651"/>
    </source>
</evidence>
<evidence type="ECO:0000313" key="8">
    <source>
        <dbReference type="EMBL" id="GAA4757725.1"/>
    </source>
</evidence>
<proteinExistence type="predicted"/>
<evidence type="ECO:0000256" key="6">
    <source>
        <dbReference type="SAM" id="Phobius"/>
    </source>
</evidence>
<comment type="caution">
    <text evidence="8">The sequence shown here is derived from an EMBL/GenBank/DDBJ whole genome shotgun (WGS) entry which is preliminary data.</text>
</comment>
<evidence type="ECO:0000256" key="3">
    <source>
        <dbReference type="ARBA" id="ARBA00022692"/>
    </source>
</evidence>
<keyword evidence="9" id="KW-1185">Reference proteome</keyword>
<feature type="transmembrane region" description="Helical" evidence="6">
    <location>
        <begin position="304"/>
        <end position="327"/>
    </location>
</feature>
<feature type="transmembrane region" description="Helical" evidence="6">
    <location>
        <begin position="634"/>
        <end position="658"/>
    </location>
</feature>
<reference evidence="9" key="1">
    <citation type="journal article" date="2019" name="Int. J. Syst. Evol. Microbiol.">
        <title>The Global Catalogue of Microorganisms (GCM) 10K type strain sequencing project: providing services to taxonomists for standard genome sequencing and annotation.</title>
        <authorList>
            <consortium name="The Broad Institute Genomics Platform"/>
            <consortium name="The Broad Institute Genome Sequencing Center for Infectious Disease"/>
            <person name="Wu L."/>
            <person name="Ma J."/>
        </authorList>
    </citation>
    <scope>NUCLEOTIDE SEQUENCE [LARGE SCALE GENOMIC DNA]</scope>
    <source>
        <strain evidence="9">JCM 18532</strain>
    </source>
</reference>
<dbReference type="PANTHER" id="PTHR33406:SF13">
    <property type="entry name" value="MEMBRANE PROTEIN YDFJ"/>
    <property type="match status" value="1"/>
</dbReference>
<accession>A0ABP8ZJZ9</accession>
<feature type="transmembrane region" description="Helical" evidence="6">
    <location>
        <begin position="230"/>
        <end position="250"/>
    </location>
</feature>
<feature type="transmembrane region" description="Helical" evidence="6">
    <location>
        <begin position="670"/>
        <end position="694"/>
    </location>
</feature>
<feature type="transmembrane region" description="Helical" evidence="6">
    <location>
        <begin position="549"/>
        <end position="572"/>
    </location>
</feature>
<dbReference type="InterPro" id="IPR050545">
    <property type="entry name" value="Mycobact_MmpL"/>
</dbReference>
<keyword evidence="2" id="KW-1003">Cell membrane</keyword>
<evidence type="ECO:0000256" key="4">
    <source>
        <dbReference type="ARBA" id="ARBA00022989"/>
    </source>
</evidence>
<feature type="domain" description="Membrane transport protein MMPL" evidence="7">
    <location>
        <begin position="65"/>
        <end position="344"/>
    </location>
</feature>
<organism evidence="8 9">
    <name type="scientific">Nocardioides endophyticus</name>
    <dbReference type="NCBI Taxonomy" id="1353775"/>
    <lineage>
        <taxon>Bacteria</taxon>
        <taxon>Bacillati</taxon>
        <taxon>Actinomycetota</taxon>
        <taxon>Actinomycetes</taxon>
        <taxon>Propionibacteriales</taxon>
        <taxon>Nocardioidaceae</taxon>
        <taxon>Nocardioides</taxon>
    </lineage>
</organism>
<dbReference type="SUPFAM" id="SSF82866">
    <property type="entry name" value="Multidrug efflux transporter AcrB transmembrane domain"/>
    <property type="match status" value="2"/>
</dbReference>
<feature type="transmembrane region" description="Helical" evidence="6">
    <location>
        <begin position="278"/>
        <end position="298"/>
    </location>
</feature>
<dbReference type="Gene3D" id="1.20.1640.10">
    <property type="entry name" value="Multidrug efflux transporter AcrB transmembrane domain"/>
    <property type="match status" value="2"/>
</dbReference>
<gene>
    <name evidence="8" type="ORF">GCM10023350_49150</name>
</gene>
<keyword evidence="4 6" id="KW-1133">Transmembrane helix</keyword>
<evidence type="ECO:0000313" key="9">
    <source>
        <dbReference type="Proteomes" id="UP001499882"/>
    </source>
</evidence>
<feature type="transmembrane region" description="Helical" evidence="6">
    <location>
        <begin position="186"/>
        <end position="218"/>
    </location>
</feature>
<dbReference type="InterPro" id="IPR004869">
    <property type="entry name" value="MMPL_dom"/>
</dbReference>
<dbReference type="Proteomes" id="UP001499882">
    <property type="component" value="Unassembled WGS sequence"/>
</dbReference>
<dbReference type="PANTHER" id="PTHR33406">
    <property type="entry name" value="MEMBRANE PROTEIN MJ1562-RELATED"/>
    <property type="match status" value="1"/>
</dbReference>
<dbReference type="Pfam" id="PF03176">
    <property type="entry name" value="MMPL"/>
    <property type="match status" value="2"/>
</dbReference>
<feature type="transmembrane region" description="Helical" evidence="6">
    <location>
        <begin position="366"/>
        <end position="385"/>
    </location>
</feature>
<evidence type="ECO:0000256" key="2">
    <source>
        <dbReference type="ARBA" id="ARBA00022475"/>
    </source>
</evidence>
<name>A0ABP8ZJZ9_9ACTN</name>
<feature type="transmembrane region" description="Helical" evidence="6">
    <location>
        <begin position="20"/>
        <end position="41"/>
    </location>
</feature>